<accession>A0ABT1NWM2</accession>
<evidence type="ECO:0000256" key="1">
    <source>
        <dbReference type="SAM" id="Phobius"/>
    </source>
</evidence>
<feature type="transmembrane region" description="Helical" evidence="1">
    <location>
        <begin position="25"/>
        <end position="46"/>
    </location>
</feature>
<proteinExistence type="predicted"/>
<protein>
    <submittedName>
        <fullName evidence="2">Uncharacterized protein</fullName>
    </submittedName>
</protein>
<reference evidence="2 3" key="1">
    <citation type="submission" date="2022-07" db="EMBL/GenBank/DDBJ databases">
        <title>Novel species in genus Arthrobacter.</title>
        <authorList>
            <person name="Liu Y."/>
        </authorList>
    </citation>
    <scope>NUCLEOTIDE SEQUENCE [LARGE SCALE GENOMIC DNA]</scope>
    <source>
        <strain evidence="3">zg-Y859</strain>
    </source>
</reference>
<organism evidence="2 3">
    <name type="scientific">Arthrobacter jinronghuae</name>
    <dbReference type="NCBI Taxonomy" id="2964609"/>
    <lineage>
        <taxon>Bacteria</taxon>
        <taxon>Bacillati</taxon>
        <taxon>Actinomycetota</taxon>
        <taxon>Actinomycetes</taxon>
        <taxon>Micrococcales</taxon>
        <taxon>Micrococcaceae</taxon>
        <taxon>Arthrobacter</taxon>
    </lineage>
</organism>
<keyword evidence="1" id="KW-0812">Transmembrane</keyword>
<keyword evidence="3" id="KW-1185">Reference proteome</keyword>
<sequence>MTEHPIVLPDYLTPPRKRGPKRLRMIVVTLVSLFVVATLVAAYLWVEYLTYTQAAEDSLREGRIVVGAHTDLHDVSDPLPADISEEDYAAFWAEPALNTPDTLALLDLINEGWEAGLQENMEYTYSRVADISDADKRANAHAAVDKVAEFLSHGTVQAAKRVVYEDLAQLSRETCHRSDLVHVMYADDGHPIRNWITTDPQVLSLQAIGDQEAEATALVGKVYPDAFEAALPHFCKFPPPPESSHSGDMELLDSTTHEANLLLNPVRTRPNSEGQLLEDDYEAFWNSPVMSSPEVQAYLDRIGEEAVSNYRDQAAYIQDNIDQIKDPAVREHAQQYLEWVLDEAARDNGRRLAVGKVYEDLEAYWKATCTDEPDGWLHSSRIKRNIWNSRLEPDFSPDYMDSARSIGNEWSEATYDLAMEFYPEAYAAGVDYYCT</sequence>
<evidence type="ECO:0000313" key="3">
    <source>
        <dbReference type="Proteomes" id="UP001206924"/>
    </source>
</evidence>
<gene>
    <name evidence="2" type="ORF">NNX28_16415</name>
</gene>
<dbReference type="Proteomes" id="UP001206924">
    <property type="component" value="Unassembled WGS sequence"/>
</dbReference>
<name>A0ABT1NWM2_9MICC</name>
<keyword evidence="1" id="KW-0472">Membrane</keyword>
<evidence type="ECO:0000313" key="2">
    <source>
        <dbReference type="EMBL" id="MCQ1951507.1"/>
    </source>
</evidence>
<comment type="caution">
    <text evidence="2">The sequence shown here is derived from an EMBL/GenBank/DDBJ whole genome shotgun (WGS) entry which is preliminary data.</text>
</comment>
<keyword evidence="1" id="KW-1133">Transmembrane helix</keyword>
<dbReference type="EMBL" id="JANFLP010000018">
    <property type="protein sequence ID" value="MCQ1951507.1"/>
    <property type="molecule type" value="Genomic_DNA"/>
</dbReference>
<dbReference type="RefSeq" id="WP_255866531.1">
    <property type="nucleotide sequence ID" value="NZ_CP104263.1"/>
</dbReference>